<evidence type="ECO:0000256" key="5">
    <source>
        <dbReference type="ARBA" id="ARBA00022840"/>
    </source>
</evidence>
<dbReference type="GO" id="GO:0035556">
    <property type="term" value="P:intracellular signal transduction"/>
    <property type="evidence" value="ECO:0007669"/>
    <property type="project" value="TreeGrafter"/>
</dbReference>
<dbReference type="PROSITE" id="PS00108">
    <property type="entry name" value="PROTEIN_KINASE_ST"/>
    <property type="match status" value="1"/>
</dbReference>
<dbReference type="PROSITE" id="PS50011">
    <property type="entry name" value="PROTEIN_KINASE_DOM"/>
    <property type="match status" value="1"/>
</dbReference>
<dbReference type="SUPFAM" id="SSF56112">
    <property type="entry name" value="Protein kinase-like (PK-like)"/>
    <property type="match status" value="1"/>
</dbReference>
<comment type="caution">
    <text evidence="9">The sequence shown here is derived from an EMBL/GenBank/DDBJ whole genome shotgun (WGS) entry which is preliminary data.</text>
</comment>
<evidence type="ECO:0000256" key="3">
    <source>
        <dbReference type="ARBA" id="ARBA00022741"/>
    </source>
</evidence>
<reference evidence="9" key="2">
    <citation type="journal article" date="2023" name="Infect Dis Poverty">
        <title>Chromosome-scale genome of the human blood fluke Schistosoma mekongi and its implications for public health.</title>
        <authorList>
            <person name="Zhou M."/>
            <person name="Xu L."/>
            <person name="Xu D."/>
            <person name="Chen W."/>
            <person name="Khan J."/>
            <person name="Hu Y."/>
            <person name="Huang H."/>
            <person name="Wei H."/>
            <person name="Zhang Y."/>
            <person name="Chusongsang P."/>
            <person name="Tanasarnprasert K."/>
            <person name="Hu X."/>
            <person name="Limpanont Y."/>
            <person name="Lv Z."/>
        </authorList>
    </citation>
    <scope>NUCLEOTIDE SEQUENCE</scope>
    <source>
        <strain evidence="9">LV_2022a</strain>
    </source>
</reference>
<comment type="similarity">
    <text evidence="7">Belongs to the protein kinase superfamily.</text>
</comment>
<evidence type="ECO:0000313" key="10">
    <source>
        <dbReference type="Proteomes" id="UP001292079"/>
    </source>
</evidence>
<dbReference type="InterPro" id="IPR008271">
    <property type="entry name" value="Ser/Thr_kinase_AS"/>
</dbReference>
<evidence type="ECO:0000256" key="6">
    <source>
        <dbReference type="PROSITE-ProRule" id="PRU10141"/>
    </source>
</evidence>
<feature type="binding site" evidence="6">
    <location>
        <position position="58"/>
    </location>
    <ligand>
        <name>ATP</name>
        <dbReference type="ChEBI" id="CHEBI:30616"/>
    </ligand>
</feature>
<keyword evidence="1 7" id="KW-0723">Serine/threonine-protein kinase</keyword>
<feature type="domain" description="Protein kinase" evidence="8">
    <location>
        <begin position="29"/>
        <end position="288"/>
    </location>
</feature>
<dbReference type="PANTHER" id="PTHR24342">
    <property type="entry name" value="SERINE/THREONINE-PROTEIN KINASE 17"/>
    <property type="match status" value="1"/>
</dbReference>
<dbReference type="Pfam" id="PF00069">
    <property type="entry name" value="Pkinase"/>
    <property type="match status" value="1"/>
</dbReference>
<keyword evidence="3 6" id="KW-0547">Nucleotide-binding</keyword>
<proteinExistence type="inferred from homology"/>
<name>A0AAE1ZDB6_SCHME</name>
<protein>
    <recommendedName>
        <fullName evidence="8">Protein kinase domain-containing protein</fullName>
    </recommendedName>
</protein>
<dbReference type="GO" id="GO:0043065">
    <property type="term" value="P:positive regulation of apoptotic process"/>
    <property type="evidence" value="ECO:0007669"/>
    <property type="project" value="TreeGrafter"/>
</dbReference>
<sequence>MSCCVVQTAYTSGQTLASSHEAELFRSNYTIETQIGRGRFAKVALVKHCESGEVSAAKIIRRWRCGKDTLANIMQEIDIVKIGHHNSHIVKMKHYYVGEKEVVLLLENCSHGDLYHYVHYSEESLPENIVIEVLWQLLKALSFIHSQSIVHLDIKPENILLRRPLPHCDIALCDFGLAKYLRTNEVIRDLVGTPDYAAPEVLNYDPIHLTTDIWSVGVVVYYLLTSESPFWNESKEHTFLNVCQLKISYPDHLFQDISVDAMAFIKRLIQRNPKDRPSAIDCLNDPWFSSIKFNDALNPDNRNQNELITVSNDFTMSNNRNFVD</sequence>
<dbReference type="EMBL" id="JALJAT010000003">
    <property type="protein sequence ID" value="KAK4471901.1"/>
    <property type="molecule type" value="Genomic_DNA"/>
</dbReference>
<dbReference type="GO" id="GO:0004674">
    <property type="term" value="F:protein serine/threonine kinase activity"/>
    <property type="evidence" value="ECO:0007669"/>
    <property type="project" value="UniProtKB-KW"/>
</dbReference>
<keyword evidence="2" id="KW-0808">Transferase</keyword>
<evidence type="ECO:0000313" key="9">
    <source>
        <dbReference type="EMBL" id="KAK4471901.1"/>
    </source>
</evidence>
<dbReference type="GO" id="GO:0005524">
    <property type="term" value="F:ATP binding"/>
    <property type="evidence" value="ECO:0007669"/>
    <property type="project" value="UniProtKB-UniRule"/>
</dbReference>
<dbReference type="Proteomes" id="UP001292079">
    <property type="component" value="Unassembled WGS sequence"/>
</dbReference>
<dbReference type="PROSITE" id="PS00107">
    <property type="entry name" value="PROTEIN_KINASE_ATP"/>
    <property type="match status" value="1"/>
</dbReference>
<dbReference type="Gene3D" id="1.10.510.10">
    <property type="entry name" value="Transferase(Phosphotransferase) domain 1"/>
    <property type="match status" value="1"/>
</dbReference>
<dbReference type="AlphaFoldDB" id="A0AAE1ZDB6"/>
<dbReference type="InterPro" id="IPR017441">
    <property type="entry name" value="Protein_kinase_ATP_BS"/>
</dbReference>
<organism evidence="9 10">
    <name type="scientific">Schistosoma mekongi</name>
    <name type="common">Parasitic worm</name>
    <dbReference type="NCBI Taxonomy" id="38744"/>
    <lineage>
        <taxon>Eukaryota</taxon>
        <taxon>Metazoa</taxon>
        <taxon>Spiralia</taxon>
        <taxon>Lophotrochozoa</taxon>
        <taxon>Platyhelminthes</taxon>
        <taxon>Trematoda</taxon>
        <taxon>Digenea</taxon>
        <taxon>Strigeidida</taxon>
        <taxon>Schistosomatoidea</taxon>
        <taxon>Schistosomatidae</taxon>
        <taxon>Schistosoma</taxon>
    </lineage>
</organism>
<reference evidence="9" key="1">
    <citation type="submission" date="2022-04" db="EMBL/GenBank/DDBJ databases">
        <authorList>
            <person name="Xu L."/>
            <person name="Lv Z."/>
        </authorList>
    </citation>
    <scope>NUCLEOTIDE SEQUENCE</scope>
    <source>
        <strain evidence="9">LV_2022a</strain>
    </source>
</reference>
<keyword evidence="4" id="KW-0418">Kinase</keyword>
<keyword evidence="5 6" id="KW-0067">ATP-binding</keyword>
<keyword evidence="10" id="KW-1185">Reference proteome</keyword>
<evidence type="ECO:0000256" key="4">
    <source>
        <dbReference type="ARBA" id="ARBA00022777"/>
    </source>
</evidence>
<dbReference type="FunFam" id="1.10.510.10:FF:000571">
    <property type="entry name" value="Maternal embryonic leucine zipper kinase"/>
    <property type="match status" value="1"/>
</dbReference>
<gene>
    <name evidence="9" type="ORF">MN116_005286</name>
</gene>
<dbReference type="InterPro" id="IPR011009">
    <property type="entry name" value="Kinase-like_dom_sf"/>
</dbReference>
<evidence type="ECO:0000259" key="8">
    <source>
        <dbReference type="PROSITE" id="PS50011"/>
    </source>
</evidence>
<evidence type="ECO:0000256" key="2">
    <source>
        <dbReference type="ARBA" id="ARBA00022679"/>
    </source>
</evidence>
<dbReference type="GO" id="GO:0005634">
    <property type="term" value="C:nucleus"/>
    <property type="evidence" value="ECO:0007669"/>
    <property type="project" value="TreeGrafter"/>
</dbReference>
<accession>A0AAE1ZDB6</accession>
<dbReference type="SMART" id="SM00220">
    <property type="entry name" value="S_TKc"/>
    <property type="match status" value="1"/>
</dbReference>
<evidence type="ECO:0000256" key="1">
    <source>
        <dbReference type="ARBA" id="ARBA00022527"/>
    </source>
</evidence>
<dbReference type="PANTHER" id="PTHR24342:SF12">
    <property type="entry name" value="DEATH-ASSOCIATED PROTEIN KINASE RELATED"/>
    <property type="match status" value="1"/>
</dbReference>
<dbReference type="InterPro" id="IPR000719">
    <property type="entry name" value="Prot_kinase_dom"/>
</dbReference>
<dbReference type="Gene3D" id="3.30.200.20">
    <property type="entry name" value="Phosphorylase Kinase, domain 1"/>
    <property type="match status" value="1"/>
</dbReference>
<evidence type="ECO:0000256" key="7">
    <source>
        <dbReference type="RuleBase" id="RU000304"/>
    </source>
</evidence>